<gene>
    <name evidence="12" type="ORF">U0070_018807</name>
</gene>
<reference evidence="12 13" key="1">
    <citation type="journal article" date="2023" name="bioRxiv">
        <title>Conserved and derived expression patterns and positive selection on dental genes reveal complex evolutionary context of ever-growing rodent molars.</title>
        <authorList>
            <person name="Calamari Z.T."/>
            <person name="Song A."/>
            <person name="Cohen E."/>
            <person name="Akter M."/>
            <person name="Roy R.D."/>
            <person name="Hallikas O."/>
            <person name="Christensen M.M."/>
            <person name="Li P."/>
            <person name="Marangoni P."/>
            <person name="Jernvall J."/>
            <person name="Klein O.D."/>
        </authorList>
    </citation>
    <scope>NUCLEOTIDE SEQUENCE [LARGE SCALE GENOMIC DNA]</scope>
    <source>
        <strain evidence="12">V071</strain>
    </source>
</reference>
<keyword evidence="3" id="KW-0809">Transit peptide</keyword>
<dbReference type="GO" id="GO:0005763">
    <property type="term" value="C:mitochondrial small ribosomal subunit"/>
    <property type="evidence" value="ECO:0007669"/>
    <property type="project" value="TreeGrafter"/>
</dbReference>
<comment type="subunit">
    <text evidence="9">Component of the mitochondrial ribosome small subunit (28S) which comprises a 12S rRNA and about 30 distinct proteins. Interacts with METTL17.</text>
</comment>
<protein>
    <recommendedName>
        <fullName evidence="7">Small ribosomal subunit protein uS15m</fullName>
    </recommendedName>
    <alternativeName>
        <fullName evidence="8">28S ribosomal protein S15, mitochondrial</fullName>
    </alternativeName>
</protein>
<evidence type="ECO:0000256" key="1">
    <source>
        <dbReference type="ARBA" id="ARBA00004173"/>
    </source>
</evidence>
<dbReference type="InterPro" id="IPR052137">
    <property type="entry name" value="uS15_ribosomal"/>
</dbReference>
<keyword evidence="4 10" id="KW-0689">Ribosomal protein</keyword>
<evidence type="ECO:0000256" key="11">
    <source>
        <dbReference type="SAM" id="MobiDB-lite"/>
    </source>
</evidence>
<evidence type="ECO:0000256" key="8">
    <source>
        <dbReference type="ARBA" id="ARBA00035528"/>
    </source>
</evidence>
<comment type="similarity">
    <text evidence="2 10">Belongs to the universal ribosomal protein uS15 family.</text>
</comment>
<dbReference type="SUPFAM" id="SSF47060">
    <property type="entry name" value="S15/NS1 RNA-binding domain"/>
    <property type="match status" value="1"/>
</dbReference>
<dbReference type="PANTHER" id="PTHR46685:SF1">
    <property type="entry name" value="SMALL RIBOSOMAL SUBUNIT PROTEIN US15M"/>
    <property type="match status" value="1"/>
</dbReference>
<dbReference type="InterPro" id="IPR000589">
    <property type="entry name" value="Ribosomal_uS15"/>
</dbReference>
<evidence type="ECO:0000256" key="6">
    <source>
        <dbReference type="ARBA" id="ARBA00023274"/>
    </source>
</evidence>
<evidence type="ECO:0000256" key="9">
    <source>
        <dbReference type="ARBA" id="ARBA00064162"/>
    </source>
</evidence>
<proteinExistence type="inferred from homology"/>
<evidence type="ECO:0000256" key="3">
    <source>
        <dbReference type="ARBA" id="ARBA00022946"/>
    </source>
</evidence>
<evidence type="ECO:0000256" key="2">
    <source>
        <dbReference type="ARBA" id="ARBA00008434"/>
    </source>
</evidence>
<evidence type="ECO:0000256" key="4">
    <source>
        <dbReference type="ARBA" id="ARBA00022980"/>
    </source>
</evidence>
<evidence type="ECO:0000313" key="13">
    <source>
        <dbReference type="Proteomes" id="UP001488838"/>
    </source>
</evidence>
<evidence type="ECO:0000313" key="12">
    <source>
        <dbReference type="EMBL" id="KAK7808885.1"/>
    </source>
</evidence>
<keyword evidence="6 10" id="KW-0687">Ribonucleoprotein</keyword>
<dbReference type="FunFam" id="1.10.287.10:FF:000015">
    <property type="entry name" value="Mitochondrial ribosomal protein S15"/>
    <property type="match status" value="1"/>
</dbReference>
<organism evidence="12 13">
    <name type="scientific">Myodes glareolus</name>
    <name type="common">Bank vole</name>
    <name type="synonym">Clethrionomys glareolus</name>
    <dbReference type="NCBI Taxonomy" id="447135"/>
    <lineage>
        <taxon>Eukaryota</taxon>
        <taxon>Metazoa</taxon>
        <taxon>Chordata</taxon>
        <taxon>Craniata</taxon>
        <taxon>Vertebrata</taxon>
        <taxon>Euteleostomi</taxon>
        <taxon>Mammalia</taxon>
        <taxon>Eutheria</taxon>
        <taxon>Euarchontoglires</taxon>
        <taxon>Glires</taxon>
        <taxon>Rodentia</taxon>
        <taxon>Myomorpha</taxon>
        <taxon>Muroidea</taxon>
        <taxon>Cricetidae</taxon>
        <taxon>Arvicolinae</taxon>
        <taxon>Myodes</taxon>
    </lineage>
</organism>
<sequence>MAAQARGSGVTMLRAAWRALSSVRAQAVAQAPGSALRGGGSANLPSARCGLQTPSLLLATRAYATQKPVQPSRDDEPPPSTFIREYNSILPSMEKVDDVVKRILSLEMANKKEKSKVKQEQLMNKIAENPEDPRTLEAQIVALTVRIRSYEEHMQKHRKDKAHKRHLQMSIDRRNKMLKLLRRTNYEVFEKACKELGVEYTIPPLHAQKVHRRILAKKALCIRVFQEVQKLKKQRKALKAAAAAAKKQRNQEVPEDPSQALPDMTRKN</sequence>
<dbReference type="AlphaFoldDB" id="A0AAW0I405"/>
<dbReference type="Gene3D" id="1.10.287.10">
    <property type="entry name" value="S15/NS1, RNA-binding"/>
    <property type="match status" value="1"/>
</dbReference>
<evidence type="ECO:0000256" key="5">
    <source>
        <dbReference type="ARBA" id="ARBA00023128"/>
    </source>
</evidence>
<dbReference type="GO" id="GO:0003723">
    <property type="term" value="F:RNA binding"/>
    <property type="evidence" value="ECO:0007669"/>
    <property type="project" value="TreeGrafter"/>
</dbReference>
<keyword evidence="13" id="KW-1185">Reference proteome</keyword>
<dbReference type="InterPro" id="IPR005290">
    <property type="entry name" value="Ribosomal_uS15_bac-type"/>
</dbReference>
<dbReference type="Proteomes" id="UP001488838">
    <property type="component" value="Unassembled WGS sequence"/>
</dbReference>
<evidence type="ECO:0000256" key="10">
    <source>
        <dbReference type="RuleBase" id="RU003919"/>
    </source>
</evidence>
<comment type="subcellular location">
    <subcellularLocation>
        <location evidence="1">Mitochondrion</location>
    </subcellularLocation>
</comment>
<feature type="region of interest" description="Disordered" evidence="11">
    <location>
        <begin position="239"/>
        <end position="268"/>
    </location>
</feature>
<dbReference type="InterPro" id="IPR009068">
    <property type="entry name" value="uS15_NS1_RNA-bd_sf"/>
</dbReference>
<dbReference type="GO" id="GO:0032543">
    <property type="term" value="P:mitochondrial translation"/>
    <property type="evidence" value="ECO:0007669"/>
    <property type="project" value="TreeGrafter"/>
</dbReference>
<dbReference type="Pfam" id="PF00312">
    <property type="entry name" value="Ribosomal_S15"/>
    <property type="match status" value="1"/>
</dbReference>
<dbReference type="EMBL" id="JBBHLL010000228">
    <property type="protein sequence ID" value="KAK7808885.1"/>
    <property type="molecule type" value="Genomic_DNA"/>
</dbReference>
<dbReference type="HAMAP" id="MF_01343_B">
    <property type="entry name" value="Ribosomal_uS15_B"/>
    <property type="match status" value="1"/>
</dbReference>
<dbReference type="SMART" id="SM01387">
    <property type="entry name" value="Ribosomal_S15"/>
    <property type="match status" value="1"/>
</dbReference>
<dbReference type="PANTHER" id="PTHR46685">
    <property type="entry name" value="28S RIBOSOMAL PROTEIN S15, MITOCHONDRIAL"/>
    <property type="match status" value="1"/>
</dbReference>
<keyword evidence="5" id="KW-0496">Mitochondrion</keyword>
<dbReference type="GO" id="GO:0003735">
    <property type="term" value="F:structural constituent of ribosome"/>
    <property type="evidence" value="ECO:0007669"/>
    <property type="project" value="InterPro"/>
</dbReference>
<evidence type="ECO:0000256" key="7">
    <source>
        <dbReference type="ARBA" id="ARBA00035249"/>
    </source>
</evidence>
<comment type="caution">
    <text evidence="12">The sequence shown here is derived from an EMBL/GenBank/DDBJ whole genome shotgun (WGS) entry which is preliminary data.</text>
</comment>
<dbReference type="CDD" id="cd00353">
    <property type="entry name" value="Ribosomal_S15p_S13e"/>
    <property type="match status" value="1"/>
</dbReference>
<name>A0AAW0I405_MYOGA</name>
<accession>A0AAW0I405</accession>